<comment type="caution">
    <text evidence="4">The sequence shown here is derived from an EMBL/GenBank/DDBJ whole genome shotgun (WGS) entry which is preliminary data.</text>
</comment>
<protein>
    <recommendedName>
        <fullName evidence="3">Chondroitin proteoglycan 4 domain-containing protein</fullName>
    </recommendedName>
</protein>
<feature type="compositionally biased region" description="Basic and acidic residues" evidence="1">
    <location>
        <begin position="415"/>
        <end position="429"/>
    </location>
</feature>
<feature type="region of interest" description="Disordered" evidence="1">
    <location>
        <begin position="301"/>
        <end position="536"/>
    </location>
</feature>
<evidence type="ECO:0000313" key="4">
    <source>
        <dbReference type="EMBL" id="CAJ0603572.1"/>
    </source>
</evidence>
<dbReference type="AlphaFoldDB" id="A0AA36H418"/>
<dbReference type="Pfam" id="PF15481">
    <property type="entry name" value="CPG4"/>
    <property type="match status" value="1"/>
</dbReference>
<name>A0AA36H418_CYLNA</name>
<evidence type="ECO:0000259" key="3">
    <source>
        <dbReference type="Pfam" id="PF15481"/>
    </source>
</evidence>
<feature type="chain" id="PRO_5041320907" description="Chondroitin proteoglycan 4 domain-containing protein" evidence="2">
    <location>
        <begin position="18"/>
        <end position="536"/>
    </location>
</feature>
<accession>A0AA36H418</accession>
<feature type="compositionally biased region" description="Basic and acidic residues" evidence="1">
    <location>
        <begin position="439"/>
        <end position="452"/>
    </location>
</feature>
<evidence type="ECO:0000256" key="1">
    <source>
        <dbReference type="SAM" id="MobiDB-lite"/>
    </source>
</evidence>
<dbReference type="PRINTS" id="PR01217">
    <property type="entry name" value="PRICHEXTENSN"/>
</dbReference>
<dbReference type="EMBL" id="CATQJL010000305">
    <property type="protein sequence ID" value="CAJ0603572.1"/>
    <property type="molecule type" value="Genomic_DNA"/>
</dbReference>
<feature type="compositionally biased region" description="Pro residues" evidence="1">
    <location>
        <begin position="478"/>
        <end position="525"/>
    </location>
</feature>
<dbReference type="InterPro" id="IPR053123">
    <property type="entry name" value="CPG4-like"/>
</dbReference>
<dbReference type="Proteomes" id="UP001176961">
    <property type="component" value="Unassembled WGS sequence"/>
</dbReference>
<gene>
    <name evidence="4" type="ORF">CYNAS_LOCUS15555</name>
</gene>
<evidence type="ECO:0000313" key="5">
    <source>
        <dbReference type="Proteomes" id="UP001176961"/>
    </source>
</evidence>
<reference evidence="4" key="1">
    <citation type="submission" date="2023-07" db="EMBL/GenBank/DDBJ databases">
        <authorList>
            <consortium name="CYATHOMIX"/>
        </authorList>
    </citation>
    <scope>NUCLEOTIDE SEQUENCE</scope>
    <source>
        <strain evidence="4">N/A</strain>
    </source>
</reference>
<feature type="compositionally biased region" description="Pro residues" evidence="1">
    <location>
        <begin position="332"/>
        <end position="380"/>
    </location>
</feature>
<dbReference type="InterPro" id="IPR029153">
    <property type="entry name" value="CPG4"/>
</dbReference>
<keyword evidence="5" id="KW-1185">Reference proteome</keyword>
<sequence length="536" mass="59592">MNLTWLVLLIAFAECLGKSIKKKPEEFDLPTVIDATRVSTCAQNCLTELFSKAAELITLENPVENFKHLCSIYNNASICVAEREECYGGVIFDIVFEGLDELCNERQDELEPHVKCLEKEVQNELHECDKFCHFRDTLVMVSKKESVNKVPKGTEDHQRILEEVAPVCTSTGCMTACIAYRLNKKCGEPSGSIIMESLLRPLSRAAEVLGELGPRAQRSVREELPEQCQYVVDKKKLDKIIDGIPPGGILTVSETVPATANPEKSHKLKHPEPQLVKFGMTKGVKGEAKGVMIIVAGKAKVSKEGGTNEDEHHVSRRSMHSGAPQPKQKVVMPPPLPPPPTTRPPPPPPPKHLPPPSPPTTTRPAPPPPPPPKPSPPLHPNPQSKPGQGPNDKVKEAHQVVGKSSKISKRSSSNSREESRRKVRTDRSASHHNSKTRHSRESESRERAERLHRVLPRKTRAASPSNDYEALSYRPHPRPPPPPPPPKPWWPVPPPHPVTPPPPPPPPQPIHPVLSPTPPPPPRPPFDPRHRWWRRF</sequence>
<proteinExistence type="predicted"/>
<keyword evidence="2" id="KW-0732">Signal</keyword>
<organism evidence="4 5">
    <name type="scientific">Cylicocyclus nassatus</name>
    <name type="common">Nematode worm</name>
    <dbReference type="NCBI Taxonomy" id="53992"/>
    <lineage>
        <taxon>Eukaryota</taxon>
        <taxon>Metazoa</taxon>
        <taxon>Ecdysozoa</taxon>
        <taxon>Nematoda</taxon>
        <taxon>Chromadorea</taxon>
        <taxon>Rhabditida</taxon>
        <taxon>Rhabditina</taxon>
        <taxon>Rhabditomorpha</taxon>
        <taxon>Strongyloidea</taxon>
        <taxon>Strongylidae</taxon>
        <taxon>Cylicocyclus</taxon>
    </lineage>
</organism>
<feature type="signal peptide" evidence="2">
    <location>
        <begin position="1"/>
        <end position="17"/>
    </location>
</feature>
<evidence type="ECO:0000256" key="2">
    <source>
        <dbReference type="SAM" id="SignalP"/>
    </source>
</evidence>
<feature type="domain" description="Chondroitin proteoglycan 4" evidence="3">
    <location>
        <begin position="41"/>
        <end position="133"/>
    </location>
</feature>
<dbReference type="PANTHER" id="PTHR37442:SF1">
    <property type="entry name" value="CHONDROITIN PROTEOGLYCAN 4 DOMAIN-CONTAINING PROTEIN"/>
    <property type="match status" value="1"/>
</dbReference>
<dbReference type="PANTHER" id="PTHR37442">
    <property type="entry name" value="F18A1.7 PROTEIN-RELATED"/>
    <property type="match status" value="1"/>
</dbReference>